<evidence type="ECO:0000313" key="2">
    <source>
        <dbReference type="EMBL" id="OHA62196.1"/>
    </source>
</evidence>
<comment type="caution">
    <text evidence="2">The sequence shown here is derived from an EMBL/GenBank/DDBJ whole genome shotgun (WGS) entry which is preliminary data.</text>
</comment>
<sequence length="132" mass="15532">MAKRKGKNIKCFSCGKEAYKPLKDLNNSKSKNYFCSKKCSLSWNNSLHFGDNSVNWKGGRFSYKKILERTDLPKRCVLCEKNNIKILSVHHLDQNRSNNDVKNLVWLCQNCHFLVHHYSEEKQKLFNKHANQ</sequence>
<protein>
    <recommendedName>
        <fullName evidence="1">HNH nuclease domain-containing protein</fullName>
    </recommendedName>
</protein>
<evidence type="ECO:0000259" key="1">
    <source>
        <dbReference type="SMART" id="SM00507"/>
    </source>
</evidence>
<dbReference type="Proteomes" id="UP000177140">
    <property type="component" value="Unassembled WGS sequence"/>
</dbReference>
<dbReference type="EMBL" id="MHTM01000019">
    <property type="protein sequence ID" value="OHA62196.1"/>
    <property type="molecule type" value="Genomic_DNA"/>
</dbReference>
<dbReference type="SMART" id="SM00507">
    <property type="entry name" value="HNHc"/>
    <property type="match status" value="1"/>
</dbReference>
<evidence type="ECO:0000313" key="3">
    <source>
        <dbReference type="Proteomes" id="UP000177140"/>
    </source>
</evidence>
<name>A0A1G2QNZ1_9BACT</name>
<proteinExistence type="predicted"/>
<dbReference type="InterPro" id="IPR003615">
    <property type="entry name" value="HNH_nuc"/>
</dbReference>
<organism evidence="2 3">
    <name type="scientific">Candidatus Vogelbacteria bacterium RIFOXYD2_FULL_44_9</name>
    <dbReference type="NCBI Taxonomy" id="1802441"/>
    <lineage>
        <taxon>Bacteria</taxon>
        <taxon>Candidatus Vogeliibacteriota</taxon>
    </lineage>
</organism>
<reference evidence="2 3" key="1">
    <citation type="journal article" date="2016" name="Nat. Commun.">
        <title>Thousands of microbial genomes shed light on interconnected biogeochemical processes in an aquifer system.</title>
        <authorList>
            <person name="Anantharaman K."/>
            <person name="Brown C.T."/>
            <person name="Hug L.A."/>
            <person name="Sharon I."/>
            <person name="Castelle C.J."/>
            <person name="Probst A.J."/>
            <person name="Thomas B.C."/>
            <person name="Singh A."/>
            <person name="Wilkins M.J."/>
            <person name="Karaoz U."/>
            <person name="Brodie E.L."/>
            <person name="Williams K.H."/>
            <person name="Hubbard S.S."/>
            <person name="Banfield J.F."/>
        </authorList>
    </citation>
    <scope>NUCLEOTIDE SEQUENCE [LARGE SCALE GENOMIC DNA]</scope>
</reference>
<gene>
    <name evidence="2" type="ORF">A2556_01045</name>
</gene>
<dbReference type="CDD" id="cd00085">
    <property type="entry name" value="HNHc"/>
    <property type="match status" value="1"/>
</dbReference>
<dbReference type="AlphaFoldDB" id="A0A1G2QNZ1"/>
<accession>A0A1G2QNZ1</accession>
<feature type="domain" description="HNH nuclease" evidence="1">
    <location>
        <begin position="61"/>
        <end position="113"/>
    </location>
</feature>